<organism evidence="3 4">
    <name type="scientific">Halosimplex aquaticum</name>
    <dbReference type="NCBI Taxonomy" id="3026162"/>
    <lineage>
        <taxon>Archaea</taxon>
        <taxon>Methanobacteriati</taxon>
        <taxon>Methanobacteriota</taxon>
        <taxon>Stenosarchaea group</taxon>
        <taxon>Halobacteria</taxon>
        <taxon>Halobacteriales</taxon>
        <taxon>Haloarculaceae</taxon>
        <taxon>Halosimplex</taxon>
    </lineage>
</organism>
<keyword evidence="3" id="KW-0378">Hydrolase</keyword>
<reference evidence="3 4" key="1">
    <citation type="journal article" date="2019" name="Int. J. Syst. Evol. Microbiol.">
        <title>The Global Catalogue of Microorganisms (GCM) 10K type strain sequencing project: providing services to taxonomists for standard genome sequencing and annotation.</title>
        <authorList>
            <consortium name="The Broad Institute Genomics Platform"/>
            <consortium name="The Broad Institute Genome Sequencing Center for Infectious Disease"/>
            <person name="Wu L."/>
            <person name="Ma J."/>
        </authorList>
    </citation>
    <scope>NUCLEOTIDE SEQUENCE [LARGE SCALE GENOMIC DNA]</scope>
    <source>
        <strain evidence="3 4">XZYJT29</strain>
    </source>
</reference>
<feature type="domain" description="Phospholipase/carboxylesterase/thioesterase" evidence="2">
    <location>
        <begin position="23"/>
        <end position="196"/>
    </location>
</feature>
<dbReference type="EMBL" id="JBHTAS010000001">
    <property type="protein sequence ID" value="MFC7139359.1"/>
    <property type="molecule type" value="Genomic_DNA"/>
</dbReference>
<proteinExistence type="inferred from homology"/>
<accession>A0ABD5Y4N0</accession>
<sequence length="222" mass="22434">MAGPHQDQPLVTAGAPLSVADAAAVLVHGRGGTAEGIVALADEFYRHGLALVAPQAHRNRWYPGSFRAPVVSNEPGFSSALDAVGDAVETVAAAGVPADRTLLLGVSQGACVLSEFVARAPRPRGGVVLSSGGLMGPDVGEYGGSLDATPVLVCGHEGDDRVPVERLRETAVVFAALDGDVTERIHEGDGHGFTDGDLAAVDVLVADLIGGAGGRFAGDSPE</sequence>
<evidence type="ECO:0000313" key="4">
    <source>
        <dbReference type="Proteomes" id="UP001596432"/>
    </source>
</evidence>
<comment type="similarity">
    <text evidence="1">Belongs to the AB hydrolase superfamily. AB hydrolase 2 family.</text>
</comment>
<dbReference type="GeneID" id="78819613"/>
<evidence type="ECO:0000259" key="2">
    <source>
        <dbReference type="Pfam" id="PF02230"/>
    </source>
</evidence>
<dbReference type="AlphaFoldDB" id="A0ABD5Y4N0"/>
<protein>
    <submittedName>
        <fullName evidence="3">Alpha/beta hydrolase</fullName>
    </submittedName>
</protein>
<keyword evidence="4" id="KW-1185">Reference proteome</keyword>
<evidence type="ECO:0000256" key="1">
    <source>
        <dbReference type="ARBA" id="ARBA00006499"/>
    </source>
</evidence>
<dbReference type="RefSeq" id="WP_274324952.1">
    <property type="nucleotide sequence ID" value="NZ_CP118158.1"/>
</dbReference>
<name>A0ABD5Y4N0_9EURY</name>
<gene>
    <name evidence="3" type="ORF">ACFQMA_05840</name>
</gene>
<dbReference type="InterPro" id="IPR050565">
    <property type="entry name" value="LYPA1-2/EST-like"/>
</dbReference>
<dbReference type="GO" id="GO:0016787">
    <property type="term" value="F:hydrolase activity"/>
    <property type="evidence" value="ECO:0007669"/>
    <property type="project" value="UniProtKB-KW"/>
</dbReference>
<dbReference type="Gene3D" id="3.40.50.1820">
    <property type="entry name" value="alpha/beta hydrolase"/>
    <property type="match status" value="1"/>
</dbReference>
<comment type="caution">
    <text evidence="3">The sequence shown here is derived from an EMBL/GenBank/DDBJ whole genome shotgun (WGS) entry which is preliminary data.</text>
</comment>
<dbReference type="Proteomes" id="UP001596432">
    <property type="component" value="Unassembled WGS sequence"/>
</dbReference>
<evidence type="ECO:0000313" key="3">
    <source>
        <dbReference type="EMBL" id="MFC7139359.1"/>
    </source>
</evidence>
<dbReference type="Pfam" id="PF02230">
    <property type="entry name" value="Abhydrolase_2"/>
    <property type="match status" value="1"/>
</dbReference>
<dbReference type="InterPro" id="IPR003140">
    <property type="entry name" value="PLipase/COase/thioEstase"/>
</dbReference>
<dbReference type="PANTHER" id="PTHR10655">
    <property type="entry name" value="LYSOPHOSPHOLIPASE-RELATED"/>
    <property type="match status" value="1"/>
</dbReference>
<dbReference type="InterPro" id="IPR029058">
    <property type="entry name" value="AB_hydrolase_fold"/>
</dbReference>
<dbReference type="SUPFAM" id="SSF53474">
    <property type="entry name" value="alpha/beta-Hydrolases"/>
    <property type="match status" value="1"/>
</dbReference>
<dbReference type="PANTHER" id="PTHR10655:SF70">
    <property type="entry name" value="PHOSPHOLIPASE_CARBOXYLESTERASE_THIOESTERASE DOMAIN-CONTAINING PROTEIN"/>
    <property type="match status" value="1"/>
</dbReference>